<dbReference type="Proteomes" id="UP001304298">
    <property type="component" value="Unassembled WGS sequence"/>
</dbReference>
<feature type="transmembrane region" description="Helical" evidence="1">
    <location>
        <begin position="30"/>
        <end position="53"/>
    </location>
</feature>
<dbReference type="RefSeq" id="WP_323324545.1">
    <property type="nucleotide sequence ID" value="NZ_JAYFSI010000001.1"/>
</dbReference>
<keyword evidence="3" id="KW-1185">Reference proteome</keyword>
<feature type="transmembrane region" description="Helical" evidence="1">
    <location>
        <begin position="121"/>
        <end position="140"/>
    </location>
</feature>
<feature type="transmembrane region" description="Helical" evidence="1">
    <location>
        <begin position="90"/>
        <end position="115"/>
    </location>
</feature>
<reference evidence="2 3" key="1">
    <citation type="submission" date="2023-12" db="EMBL/GenBank/DDBJ databases">
        <title>Amycolatopsis sp. V23-08.</title>
        <authorList>
            <person name="Somphong A."/>
        </authorList>
    </citation>
    <scope>NUCLEOTIDE SEQUENCE [LARGE SCALE GENOMIC DNA]</scope>
    <source>
        <strain evidence="2 3">V23-08</strain>
    </source>
</reference>
<evidence type="ECO:0000313" key="3">
    <source>
        <dbReference type="Proteomes" id="UP001304298"/>
    </source>
</evidence>
<sequence length="166" mass="17967">MTEPAPYQPLPASGANAEREVRRGIRTMRLAIAAQAVLYLALAVFVWSLAASVDDSGDVTWPLVVVTVNSVLLVVLVVFSVLLSRRERKILFTVVWLECAFIAVLLIGLIVSLVMSSASGGPTGTPVGLFLWGGLMLAVLKPLQKPELRMAFGLPPIQPRHKKPKK</sequence>
<keyword evidence="1" id="KW-1133">Transmembrane helix</keyword>
<keyword evidence="1" id="KW-0812">Transmembrane</keyword>
<feature type="transmembrane region" description="Helical" evidence="1">
    <location>
        <begin position="59"/>
        <end position="83"/>
    </location>
</feature>
<protein>
    <submittedName>
        <fullName evidence="2">Uncharacterized protein</fullName>
    </submittedName>
</protein>
<evidence type="ECO:0000256" key="1">
    <source>
        <dbReference type="SAM" id="Phobius"/>
    </source>
</evidence>
<gene>
    <name evidence="2" type="ORF">VA596_07305</name>
</gene>
<evidence type="ECO:0000313" key="2">
    <source>
        <dbReference type="EMBL" id="MEA5359337.1"/>
    </source>
</evidence>
<dbReference type="EMBL" id="JAYFSI010000001">
    <property type="protein sequence ID" value="MEA5359337.1"/>
    <property type="molecule type" value="Genomic_DNA"/>
</dbReference>
<organism evidence="2 3">
    <name type="scientific">Amycolatopsis heterodermiae</name>
    <dbReference type="NCBI Taxonomy" id="3110235"/>
    <lineage>
        <taxon>Bacteria</taxon>
        <taxon>Bacillati</taxon>
        <taxon>Actinomycetota</taxon>
        <taxon>Actinomycetes</taxon>
        <taxon>Pseudonocardiales</taxon>
        <taxon>Pseudonocardiaceae</taxon>
        <taxon>Amycolatopsis</taxon>
    </lineage>
</organism>
<accession>A0ABU5QZI1</accession>
<comment type="caution">
    <text evidence="2">The sequence shown here is derived from an EMBL/GenBank/DDBJ whole genome shotgun (WGS) entry which is preliminary data.</text>
</comment>
<keyword evidence="1" id="KW-0472">Membrane</keyword>
<name>A0ABU5QZI1_9PSEU</name>
<proteinExistence type="predicted"/>